<keyword evidence="2" id="KW-1185">Reference proteome</keyword>
<accession>A0A852REC1</accession>
<evidence type="ECO:0008006" key="3">
    <source>
        <dbReference type="Google" id="ProtNLM"/>
    </source>
</evidence>
<proteinExistence type="predicted"/>
<sequence>MSSAASLPDLRQRISEMQPLRIDERALPTAPGLRALLPGGALRAGSAYSVQGSWQLALSFLAEASQGGAWCGVLGCPAFGAEAAVSLGIALDRCVLIPDPGRHALTLAGTLSETLSVVVARFDSRVSPADIERLGARLREHGSALVVMGDWARSESRLTVLSSRWAGLGAGHGALTTRELTVQSEDRRGTKRHAVRFERGCLASDRAPAPHTTHPGRALRAV</sequence>
<dbReference type="Proteomes" id="UP000586095">
    <property type="component" value="Unassembled WGS sequence"/>
</dbReference>
<dbReference type="EMBL" id="JACCBD010000001">
    <property type="protein sequence ID" value="NYD27200.1"/>
    <property type="molecule type" value="Genomic_DNA"/>
</dbReference>
<organism evidence="1 2">
    <name type="scientific">Leucobacter aridicollis</name>
    <dbReference type="NCBI Taxonomy" id="283878"/>
    <lineage>
        <taxon>Bacteria</taxon>
        <taxon>Bacillati</taxon>
        <taxon>Actinomycetota</taxon>
        <taxon>Actinomycetes</taxon>
        <taxon>Micrococcales</taxon>
        <taxon>Microbacteriaceae</taxon>
        <taxon>Leucobacter</taxon>
    </lineage>
</organism>
<reference evidence="1 2" key="1">
    <citation type="submission" date="2020-07" db="EMBL/GenBank/DDBJ databases">
        <title>Sequencing the genomes of 1000 actinobacteria strains.</title>
        <authorList>
            <person name="Klenk H.-P."/>
        </authorList>
    </citation>
    <scope>NUCLEOTIDE SEQUENCE [LARGE SCALE GENOMIC DNA]</scope>
    <source>
        <strain evidence="1 2">DSM 17380</strain>
    </source>
</reference>
<name>A0A852REC1_9MICO</name>
<evidence type="ECO:0000313" key="2">
    <source>
        <dbReference type="Proteomes" id="UP000586095"/>
    </source>
</evidence>
<dbReference type="AlphaFoldDB" id="A0A852REC1"/>
<gene>
    <name evidence="1" type="ORF">BJ960_002003</name>
</gene>
<evidence type="ECO:0000313" key="1">
    <source>
        <dbReference type="EMBL" id="NYD27200.1"/>
    </source>
</evidence>
<protein>
    <recommendedName>
        <fullName evidence="3">Protein ImuA</fullName>
    </recommendedName>
</protein>
<comment type="caution">
    <text evidence="1">The sequence shown here is derived from an EMBL/GenBank/DDBJ whole genome shotgun (WGS) entry which is preliminary data.</text>
</comment>
<dbReference type="RefSeq" id="WP_183075233.1">
    <property type="nucleotide sequence ID" value="NZ_BAAALZ010000001.1"/>
</dbReference>